<organism evidence="1 2">
    <name type="scientific">Kitasatospora indigofera</name>
    <dbReference type="NCBI Taxonomy" id="67307"/>
    <lineage>
        <taxon>Bacteria</taxon>
        <taxon>Bacillati</taxon>
        <taxon>Actinomycetota</taxon>
        <taxon>Actinomycetes</taxon>
        <taxon>Kitasatosporales</taxon>
        <taxon>Streptomycetaceae</taxon>
        <taxon>Kitasatospora</taxon>
    </lineage>
</organism>
<dbReference type="AlphaFoldDB" id="A0A919FEX4"/>
<proteinExistence type="predicted"/>
<keyword evidence="2" id="KW-1185">Reference proteome</keyword>
<accession>A0A919FEX4</accession>
<evidence type="ECO:0000313" key="1">
    <source>
        <dbReference type="EMBL" id="GHH62319.1"/>
    </source>
</evidence>
<name>A0A919FEX4_9ACTN</name>
<evidence type="ECO:0000313" key="2">
    <source>
        <dbReference type="Proteomes" id="UP000617734"/>
    </source>
</evidence>
<gene>
    <name evidence="1" type="ORF">GCM10018781_10330</name>
</gene>
<comment type="caution">
    <text evidence="1">The sequence shown here is derived from an EMBL/GenBank/DDBJ whole genome shotgun (WGS) entry which is preliminary data.</text>
</comment>
<reference evidence="1" key="1">
    <citation type="journal article" date="2014" name="Int. J. Syst. Evol. Microbiol.">
        <title>Complete genome sequence of Corynebacterium casei LMG S-19264T (=DSM 44701T), isolated from a smear-ripened cheese.</title>
        <authorList>
            <consortium name="US DOE Joint Genome Institute (JGI-PGF)"/>
            <person name="Walter F."/>
            <person name="Albersmeier A."/>
            <person name="Kalinowski J."/>
            <person name="Ruckert C."/>
        </authorList>
    </citation>
    <scope>NUCLEOTIDE SEQUENCE</scope>
    <source>
        <strain evidence="1">JCM 4646</strain>
    </source>
</reference>
<protein>
    <submittedName>
        <fullName evidence="1">Uncharacterized protein</fullName>
    </submittedName>
</protein>
<reference evidence="1" key="2">
    <citation type="submission" date="2020-09" db="EMBL/GenBank/DDBJ databases">
        <authorList>
            <person name="Sun Q."/>
            <person name="Ohkuma M."/>
        </authorList>
    </citation>
    <scope>NUCLEOTIDE SEQUENCE</scope>
    <source>
        <strain evidence="1">JCM 4646</strain>
    </source>
</reference>
<dbReference type="EMBL" id="BNBO01000003">
    <property type="protein sequence ID" value="GHH62319.1"/>
    <property type="molecule type" value="Genomic_DNA"/>
</dbReference>
<dbReference type="Proteomes" id="UP000617734">
    <property type="component" value="Unassembled WGS sequence"/>
</dbReference>
<sequence>MVVIALYATLQASFEPFFQESFFGGLGIPKERALAALGVISCSLPQMKVEIAKDHQGLGGGFAWSIGPFEQYPVIWADDAIAVIDPKLLINRIFGWLPFFDVQSRLSGKRRGQFRDYAGRISEMYALEVVASIAPDHLGKRIYTEDELRAAYGADIKVVDAVIDYGDSWVVLDVSTRQLMRGSVAGTSAEDVKKDLDALAVKKAHQIQSTINCLRADESRLTGYPAAPGRRYYPVVVASEGFPVSPVTSLMVEDALRNEGVLQAGDVAPLQIVDTVDLELIESLEESGKSTFNRILHDKPQANLSRMSIRDFVLVECGLRFERPRRMEALWKKPFSRVMKAAFPGSDQSIIE</sequence>